<proteinExistence type="predicted"/>
<dbReference type="STRING" id="84029.CROST_38180"/>
<keyword evidence="3" id="KW-1185">Reference proteome</keyword>
<evidence type="ECO:0000313" key="2">
    <source>
        <dbReference type="EMBL" id="URZ12907.1"/>
    </source>
</evidence>
<dbReference type="GO" id="GO:0009055">
    <property type="term" value="F:electron transfer activity"/>
    <property type="evidence" value="ECO:0007669"/>
    <property type="project" value="InterPro"/>
</dbReference>
<reference evidence="2 3" key="1">
    <citation type="submission" date="2022-04" db="EMBL/GenBank/DDBJ databases">
        <title>Genome sequence of C. roseum typestrain.</title>
        <authorList>
            <person name="Poehlein A."/>
            <person name="Schoch T."/>
            <person name="Duerre P."/>
            <person name="Daniel R."/>
        </authorList>
    </citation>
    <scope>NUCLEOTIDE SEQUENCE [LARGE SCALE GENOMIC DNA]</scope>
    <source>
        <strain evidence="2 3">DSM 7320</strain>
    </source>
</reference>
<dbReference type="InterPro" id="IPR012255">
    <property type="entry name" value="ETF_b"/>
</dbReference>
<evidence type="ECO:0000313" key="3">
    <source>
        <dbReference type="Proteomes" id="UP000190951"/>
    </source>
</evidence>
<dbReference type="PIRSF" id="PIRSF000090">
    <property type="entry name" value="Beta-ETF"/>
    <property type="match status" value="1"/>
</dbReference>
<dbReference type="RefSeq" id="WP_077833168.1">
    <property type="nucleotide sequence ID" value="NZ_CP096983.1"/>
</dbReference>
<dbReference type="Gene3D" id="3.40.50.620">
    <property type="entry name" value="HUPs"/>
    <property type="match status" value="1"/>
</dbReference>
<dbReference type="GO" id="GO:0016491">
    <property type="term" value="F:oxidoreductase activity"/>
    <property type="evidence" value="ECO:0007669"/>
    <property type="project" value="UniProtKB-KW"/>
</dbReference>
<sequence>MRIVVCIKAVKSEFVYSNDNSNEGFVINPYDLYALEKCIEFKKETKCTIICICMGTMKAEGIMIKALAMGADEVILLNDEAFIGSDTISTSYVLSKAIRKISNVDIVVFGEKSIDGATGQVAFGVGERLKYFVLNRVEKFESLEDKYVVVMQNDDDNMTKIRFKMPCIVSFNDFVLYHPNIRLIALKRARQRKITIWGAAEIQADISKCGIKGSKTKVLNIENGFNKKENKVIDGTIANKAGLILDIIEGKKI</sequence>
<dbReference type="InterPro" id="IPR014729">
    <property type="entry name" value="Rossmann-like_a/b/a_fold"/>
</dbReference>
<dbReference type="KEGG" id="crw:CROST_036520"/>
<gene>
    <name evidence="2" type="primary">carD_4</name>
    <name evidence="2" type="ORF">CROST_036520</name>
</gene>
<dbReference type="PANTHER" id="PTHR21294:SF17">
    <property type="entry name" value="PROTEIN FIXA"/>
    <property type="match status" value="1"/>
</dbReference>
<keyword evidence="2" id="KW-0560">Oxidoreductase</keyword>
<evidence type="ECO:0000256" key="1">
    <source>
        <dbReference type="ARBA" id="ARBA00042002"/>
    </source>
</evidence>
<dbReference type="SMART" id="SM00893">
    <property type="entry name" value="ETF"/>
    <property type="match status" value="1"/>
</dbReference>
<dbReference type="SUPFAM" id="SSF52402">
    <property type="entry name" value="Adenine nucleotide alpha hydrolases-like"/>
    <property type="match status" value="1"/>
</dbReference>
<dbReference type="EMBL" id="CP096983">
    <property type="protein sequence ID" value="URZ12907.1"/>
    <property type="molecule type" value="Genomic_DNA"/>
</dbReference>
<dbReference type="InterPro" id="IPR014730">
    <property type="entry name" value="ETF_a/b_N"/>
</dbReference>
<organism evidence="2 3">
    <name type="scientific">Clostridium felsineum</name>
    <dbReference type="NCBI Taxonomy" id="36839"/>
    <lineage>
        <taxon>Bacteria</taxon>
        <taxon>Bacillati</taxon>
        <taxon>Bacillota</taxon>
        <taxon>Clostridia</taxon>
        <taxon>Eubacteriales</taxon>
        <taxon>Clostridiaceae</taxon>
        <taxon>Clostridium</taxon>
    </lineage>
</organism>
<name>A0A1S8MC38_9CLOT</name>
<accession>A0A1S8MC38</accession>
<protein>
    <recommendedName>
        <fullName evidence="1">Electron transfer flavoprotein small subunit</fullName>
    </recommendedName>
</protein>
<dbReference type="Proteomes" id="UP000190951">
    <property type="component" value="Chromosome"/>
</dbReference>
<dbReference type="AlphaFoldDB" id="A0A1S8MC38"/>
<dbReference type="PANTHER" id="PTHR21294">
    <property type="entry name" value="ELECTRON TRANSFER FLAVOPROTEIN BETA-SUBUNIT"/>
    <property type="match status" value="1"/>
</dbReference>
<dbReference type="Pfam" id="PF01012">
    <property type="entry name" value="ETF"/>
    <property type="match status" value="1"/>
</dbReference>